<dbReference type="InterPro" id="IPR012340">
    <property type="entry name" value="NA-bd_OB-fold"/>
</dbReference>
<evidence type="ECO:0008006" key="8">
    <source>
        <dbReference type="Google" id="ProtNLM"/>
    </source>
</evidence>
<gene>
    <name evidence="5" type="ORF">F8388_024402</name>
    <name evidence="4" type="ORF">G4B88_031236</name>
</gene>
<comment type="caution">
    <text evidence="4">The sequence shown here is derived from an EMBL/GenBank/DDBJ whole genome shotgun (WGS) entry which is preliminary data.</text>
</comment>
<dbReference type="Pfam" id="PF00436">
    <property type="entry name" value="SSB"/>
    <property type="match status" value="1"/>
</dbReference>
<dbReference type="GO" id="GO:0042645">
    <property type="term" value="C:mitochondrial nucleoid"/>
    <property type="evidence" value="ECO:0007669"/>
    <property type="project" value="TreeGrafter"/>
</dbReference>
<dbReference type="Proteomes" id="UP000583929">
    <property type="component" value="Unassembled WGS sequence"/>
</dbReference>
<dbReference type="GO" id="GO:0003697">
    <property type="term" value="F:single-stranded DNA binding"/>
    <property type="evidence" value="ECO:0007669"/>
    <property type="project" value="InterPro"/>
</dbReference>
<sequence length="231" mass="25823">MATSMAALSRRLSRSLLSNTNSALQSYQFSTPFCTNTTHPTSDKEGSDLEDPPTLSDSESPSLEPSPTKDSFRNHGFKEPLLENGLDMGIYKAIVVGRVGQKPIQKRLKSGLTLTMFSVGTGGMRNNRRPLENESPQEFAERSSIQWHRVCVYPERLGDVVMKHAVPGSILYLEGNLESKIFTDPITGIVRRIREVSIRRNSFLLNSLYRKTVEMDLQSLFINASHGMSTK</sequence>
<dbReference type="InterPro" id="IPR000424">
    <property type="entry name" value="Primosome_PriB/ssb"/>
</dbReference>
<feature type="region of interest" description="Disordered" evidence="3">
    <location>
        <begin position="31"/>
        <end position="76"/>
    </location>
</feature>
<reference evidence="6 7" key="1">
    <citation type="journal article" date="2020" name="bioRxiv">
        <title>Sequence and annotation of 42 cannabis genomes reveals extensive copy number variation in cannabinoid synthesis and pathogen resistance genes.</title>
        <authorList>
            <person name="Mckernan K.J."/>
            <person name="Helbert Y."/>
            <person name="Kane L.T."/>
            <person name="Ebling H."/>
            <person name="Zhang L."/>
            <person name="Liu B."/>
            <person name="Eaton Z."/>
            <person name="Mclaughlin S."/>
            <person name="Kingan S."/>
            <person name="Baybayan P."/>
            <person name="Concepcion G."/>
            <person name="Jordan M."/>
            <person name="Riva A."/>
            <person name="Barbazuk W."/>
            <person name="Harkins T."/>
        </authorList>
    </citation>
    <scope>NUCLEOTIDE SEQUENCE [LARGE SCALE GENOMIC DNA]</scope>
    <source>
        <strain evidence="6 7">cv. Jamaican Lion 4</strain>
        <strain evidence="4">Father</strain>
        <strain evidence="5">Mother</strain>
        <tissue evidence="4">Leaf</tissue>
    </source>
</reference>
<evidence type="ECO:0000313" key="6">
    <source>
        <dbReference type="Proteomes" id="UP000525078"/>
    </source>
</evidence>
<evidence type="ECO:0000313" key="7">
    <source>
        <dbReference type="Proteomes" id="UP000583929"/>
    </source>
</evidence>
<dbReference type="CDD" id="cd04496">
    <property type="entry name" value="SSB_OBF"/>
    <property type="match status" value="1"/>
</dbReference>
<dbReference type="Proteomes" id="UP000525078">
    <property type="component" value="Unassembled WGS sequence"/>
</dbReference>
<dbReference type="FunFam" id="2.40.50.140:FF:000160">
    <property type="entry name" value="single-stranded DNA-binding protein, mitochondrial"/>
    <property type="match status" value="1"/>
</dbReference>
<dbReference type="Gene3D" id="2.40.50.140">
    <property type="entry name" value="Nucleic acid-binding proteins"/>
    <property type="match status" value="1"/>
</dbReference>
<feature type="compositionally biased region" description="Low complexity" evidence="3">
    <location>
        <begin position="52"/>
        <end position="68"/>
    </location>
</feature>
<protein>
    <recommendedName>
        <fullName evidence="8">Single-stranded DNA-binding protein</fullName>
    </recommendedName>
</protein>
<dbReference type="PROSITE" id="PS50935">
    <property type="entry name" value="SSB"/>
    <property type="match status" value="1"/>
</dbReference>
<accession>A0A7J6DPS3</accession>
<proteinExistence type="predicted"/>
<dbReference type="InterPro" id="IPR011344">
    <property type="entry name" value="ssDNA-bd"/>
</dbReference>
<evidence type="ECO:0000256" key="1">
    <source>
        <dbReference type="ARBA" id="ARBA00023125"/>
    </source>
</evidence>
<keyword evidence="7" id="KW-1185">Reference proteome</keyword>
<dbReference type="PANTHER" id="PTHR10302">
    <property type="entry name" value="SINGLE-STRANDED DNA-BINDING PROTEIN"/>
    <property type="match status" value="1"/>
</dbReference>
<evidence type="ECO:0000313" key="4">
    <source>
        <dbReference type="EMBL" id="KAF4347619.1"/>
    </source>
</evidence>
<dbReference type="GO" id="GO:0006264">
    <property type="term" value="P:mitochondrial DNA replication"/>
    <property type="evidence" value="ECO:0007669"/>
    <property type="project" value="TreeGrafter"/>
</dbReference>
<dbReference type="AlphaFoldDB" id="A0A7J6DPS3"/>
<organism evidence="4 7">
    <name type="scientific">Cannabis sativa</name>
    <name type="common">Hemp</name>
    <name type="synonym">Marijuana</name>
    <dbReference type="NCBI Taxonomy" id="3483"/>
    <lineage>
        <taxon>Eukaryota</taxon>
        <taxon>Viridiplantae</taxon>
        <taxon>Streptophyta</taxon>
        <taxon>Embryophyta</taxon>
        <taxon>Tracheophyta</taxon>
        <taxon>Spermatophyta</taxon>
        <taxon>Magnoliopsida</taxon>
        <taxon>eudicotyledons</taxon>
        <taxon>Gunneridae</taxon>
        <taxon>Pentapetalae</taxon>
        <taxon>rosids</taxon>
        <taxon>fabids</taxon>
        <taxon>Rosales</taxon>
        <taxon>Cannabaceae</taxon>
        <taxon>Cannabis</taxon>
    </lineage>
</organism>
<name>A0A7J6DPS3_CANSA</name>
<evidence type="ECO:0000313" key="5">
    <source>
        <dbReference type="EMBL" id="KAF4349134.1"/>
    </source>
</evidence>
<dbReference type="SUPFAM" id="SSF50249">
    <property type="entry name" value="Nucleic acid-binding proteins"/>
    <property type="match status" value="1"/>
</dbReference>
<keyword evidence="1 2" id="KW-0238">DNA-binding</keyword>
<dbReference type="EMBL" id="JAATIQ010000791">
    <property type="protein sequence ID" value="KAF4347619.1"/>
    <property type="molecule type" value="Genomic_DNA"/>
</dbReference>
<evidence type="ECO:0000256" key="3">
    <source>
        <dbReference type="SAM" id="MobiDB-lite"/>
    </source>
</evidence>
<dbReference type="EMBL" id="JAATIP010000406">
    <property type="protein sequence ID" value="KAF4349134.1"/>
    <property type="molecule type" value="Genomic_DNA"/>
</dbReference>
<dbReference type="PANTHER" id="PTHR10302:SF16">
    <property type="entry name" value="NUCLEIC ACID-BINDING, OB-FOLD-LIKE PROTEIN"/>
    <property type="match status" value="1"/>
</dbReference>
<evidence type="ECO:0000256" key="2">
    <source>
        <dbReference type="PROSITE-ProRule" id="PRU00252"/>
    </source>
</evidence>
<feature type="compositionally biased region" description="Polar residues" evidence="3">
    <location>
        <begin position="31"/>
        <end position="40"/>
    </location>
</feature>